<dbReference type="GeneID" id="9597433"/>
<feature type="region of interest" description="Disordered" evidence="1">
    <location>
        <begin position="1"/>
        <end position="51"/>
    </location>
</feature>
<dbReference type="eggNOG" id="ENOG502SQ3G">
    <property type="taxonomic scope" value="Eukaryota"/>
</dbReference>
<name>D8PNV9_SCHCM</name>
<dbReference type="KEGG" id="scm:SCHCO_02621301"/>
<protein>
    <submittedName>
        <fullName evidence="2">Expressed protein</fullName>
    </submittedName>
</protein>
<dbReference type="InParanoid" id="D8PNV9"/>
<dbReference type="AlphaFoldDB" id="D8PNV9"/>
<dbReference type="EMBL" id="GL377302">
    <property type="protein sequence ID" value="EFJ02920.1"/>
    <property type="molecule type" value="Genomic_DNA"/>
</dbReference>
<evidence type="ECO:0000256" key="1">
    <source>
        <dbReference type="SAM" id="MobiDB-lite"/>
    </source>
</evidence>
<proteinExistence type="predicted"/>
<dbReference type="RefSeq" id="XP_003037822.1">
    <property type="nucleotide sequence ID" value="XM_003037776.1"/>
</dbReference>
<evidence type="ECO:0000313" key="3">
    <source>
        <dbReference type="Proteomes" id="UP000007431"/>
    </source>
</evidence>
<dbReference type="HOGENOM" id="CLU_124552_0_0_1"/>
<gene>
    <name evidence="2" type="ORF">SCHCODRAFT_62967</name>
</gene>
<feature type="compositionally biased region" description="Low complexity" evidence="1">
    <location>
        <begin position="19"/>
        <end position="51"/>
    </location>
</feature>
<keyword evidence="3" id="KW-1185">Reference proteome</keyword>
<organism evidence="3">
    <name type="scientific">Schizophyllum commune (strain H4-8 / FGSC 9210)</name>
    <name type="common">Split gill fungus</name>
    <dbReference type="NCBI Taxonomy" id="578458"/>
    <lineage>
        <taxon>Eukaryota</taxon>
        <taxon>Fungi</taxon>
        <taxon>Dikarya</taxon>
        <taxon>Basidiomycota</taxon>
        <taxon>Agaricomycotina</taxon>
        <taxon>Agaricomycetes</taxon>
        <taxon>Agaricomycetidae</taxon>
        <taxon>Agaricales</taxon>
        <taxon>Schizophyllaceae</taxon>
        <taxon>Schizophyllum</taxon>
    </lineage>
</organism>
<sequence length="186" mass="20642">MSHQPEGTQEPEESTESGAQQQQPPQPEQQQEQQHQQPQPAQETQAPQATQSTLAPTDYYQYVLASLPLMTREGSVLDQDALRRCLELSSSYLTTDTTTAPERGMQTWFTGFDRLADVVVALHGRGQLEVATMSAASRACSECWSVAGSWRELAPCREGVRKIATRLKRLLDDNGKTYKGEAIYAP</sequence>
<dbReference type="OMA" id="CSECWTV"/>
<accession>D8PNV9</accession>
<dbReference type="VEuPathDB" id="FungiDB:SCHCODRAFT_02621301"/>
<evidence type="ECO:0000313" key="2">
    <source>
        <dbReference type="EMBL" id="EFJ02920.1"/>
    </source>
</evidence>
<dbReference type="OrthoDB" id="3358904at2759"/>
<reference evidence="2 3" key="1">
    <citation type="journal article" date="2010" name="Nat. Biotechnol.">
        <title>Genome sequence of the model mushroom Schizophyllum commune.</title>
        <authorList>
            <person name="Ohm R.A."/>
            <person name="de Jong J.F."/>
            <person name="Lugones L.G."/>
            <person name="Aerts A."/>
            <person name="Kothe E."/>
            <person name="Stajich J.E."/>
            <person name="de Vries R.P."/>
            <person name="Record E."/>
            <person name="Levasseur A."/>
            <person name="Baker S.E."/>
            <person name="Bartholomew K.A."/>
            <person name="Coutinho P.M."/>
            <person name="Erdmann S."/>
            <person name="Fowler T.J."/>
            <person name="Gathman A.C."/>
            <person name="Lombard V."/>
            <person name="Henrissat B."/>
            <person name="Knabe N."/>
            <person name="Kuees U."/>
            <person name="Lilly W.W."/>
            <person name="Lindquist E."/>
            <person name="Lucas S."/>
            <person name="Magnuson J.K."/>
            <person name="Piumi F."/>
            <person name="Raudaskoski M."/>
            <person name="Salamov A."/>
            <person name="Schmutz J."/>
            <person name="Schwarze F.W.M.R."/>
            <person name="vanKuyk P.A."/>
            <person name="Horton J.S."/>
            <person name="Grigoriev I.V."/>
            <person name="Woesten H.A.B."/>
        </authorList>
    </citation>
    <scope>NUCLEOTIDE SEQUENCE [LARGE SCALE GENOMIC DNA]</scope>
    <source>
        <strain evidence="3">H4-8 / FGSC 9210</strain>
    </source>
</reference>
<dbReference type="Proteomes" id="UP000007431">
    <property type="component" value="Unassembled WGS sequence"/>
</dbReference>